<keyword evidence="1" id="KW-0812">Transmembrane</keyword>
<dbReference type="CDD" id="cd07983">
    <property type="entry name" value="LPLAT_DUF374-like"/>
    <property type="match status" value="1"/>
</dbReference>
<evidence type="ECO:0000313" key="3">
    <source>
        <dbReference type="EMBL" id="RJP14043.1"/>
    </source>
</evidence>
<dbReference type="InterPro" id="IPR007172">
    <property type="entry name" value="DUF374"/>
</dbReference>
<comment type="caution">
    <text evidence="3">The sequence shown here is derived from an EMBL/GenBank/DDBJ whole genome shotgun (WGS) entry which is preliminary data.</text>
</comment>
<reference evidence="3 4" key="1">
    <citation type="journal article" date="2017" name="ISME J.">
        <title>Energy and carbon metabolisms in a deep terrestrial subsurface fluid microbial community.</title>
        <authorList>
            <person name="Momper L."/>
            <person name="Jungbluth S.P."/>
            <person name="Lee M.D."/>
            <person name="Amend J.P."/>
        </authorList>
    </citation>
    <scope>NUCLEOTIDE SEQUENCE [LARGE SCALE GENOMIC DNA]</scope>
    <source>
        <strain evidence="3">SURF_5</strain>
    </source>
</reference>
<organism evidence="3 4">
    <name type="scientific">Abyssobacteria bacterium (strain SURF_5)</name>
    <dbReference type="NCBI Taxonomy" id="2093360"/>
    <lineage>
        <taxon>Bacteria</taxon>
        <taxon>Pseudomonadati</taxon>
        <taxon>Candidatus Hydrogenedentota</taxon>
        <taxon>Candidatus Abyssobacteria</taxon>
    </lineage>
</organism>
<accession>A0A3A4MUT2</accession>
<evidence type="ECO:0000313" key="4">
    <source>
        <dbReference type="Proteomes" id="UP000265882"/>
    </source>
</evidence>
<sequence>MTHVDALEEPKKRYDWKFRLVLALVPRLFTLFAGALYRTCRIEIFGKEHEDQFLREGQPLLFVSWHQGLLYYAYHFRNRQGIVMVSQSRDGELIARTLERLGFMSARGSSSRGGKDALNTMVEIINERRCSGGLVADGPRGPFGIAKIGIIKIAKETGLPLVPVMVWAKRKILFKSWDRTLLPLPFTRMVFFYDQPIWIAKDASPEQMEQARVDLTDILNRMHRDARARFGER</sequence>
<dbReference type="EMBL" id="QZKU01000145">
    <property type="protein sequence ID" value="RJP14043.1"/>
    <property type="molecule type" value="Genomic_DNA"/>
</dbReference>
<keyword evidence="1" id="KW-1133">Transmembrane helix</keyword>
<gene>
    <name evidence="3" type="ORF">C4520_22080</name>
</gene>
<proteinExistence type="predicted"/>
<dbReference type="Proteomes" id="UP000265882">
    <property type="component" value="Unassembled WGS sequence"/>
</dbReference>
<name>A0A3A4MUT2_ABYX5</name>
<evidence type="ECO:0000256" key="1">
    <source>
        <dbReference type="SAM" id="Phobius"/>
    </source>
</evidence>
<protein>
    <submittedName>
        <fullName evidence="3">DUF374 domain-containing protein</fullName>
    </submittedName>
</protein>
<dbReference type="Pfam" id="PF04028">
    <property type="entry name" value="DUF374"/>
    <property type="match status" value="1"/>
</dbReference>
<feature type="domain" description="DUF374" evidence="2">
    <location>
        <begin position="74"/>
        <end position="142"/>
    </location>
</feature>
<evidence type="ECO:0000259" key="2">
    <source>
        <dbReference type="Pfam" id="PF04028"/>
    </source>
</evidence>
<keyword evidence="1" id="KW-0472">Membrane</keyword>
<feature type="transmembrane region" description="Helical" evidence="1">
    <location>
        <begin position="20"/>
        <end position="37"/>
    </location>
</feature>
<dbReference type="AlphaFoldDB" id="A0A3A4MUT2"/>